<accession>A0A0M9A091</accession>
<dbReference type="Proteomes" id="UP000053105">
    <property type="component" value="Unassembled WGS sequence"/>
</dbReference>
<protein>
    <submittedName>
        <fullName evidence="1">Uncharacterized protein</fullName>
    </submittedName>
</protein>
<dbReference type="AlphaFoldDB" id="A0A0M9A091"/>
<evidence type="ECO:0000313" key="2">
    <source>
        <dbReference type="Proteomes" id="UP000053105"/>
    </source>
</evidence>
<reference evidence="1 2" key="1">
    <citation type="submission" date="2015-07" db="EMBL/GenBank/DDBJ databases">
        <title>The genome of Melipona quadrifasciata.</title>
        <authorList>
            <person name="Pan H."/>
            <person name="Kapheim K."/>
        </authorList>
    </citation>
    <scope>NUCLEOTIDE SEQUENCE [LARGE SCALE GENOMIC DNA]</scope>
    <source>
        <strain evidence="1">0111107301</strain>
        <tissue evidence="1">Whole body</tissue>
    </source>
</reference>
<name>A0A0M9A091_9HYME</name>
<evidence type="ECO:0000313" key="1">
    <source>
        <dbReference type="EMBL" id="KOX73243.1"/>
    </source>
</evidence>
<dbReference type="EMBL" id="KQ435801">
    <property type="protein sequence ID" value="KOX73243.1"/>
    <property type="molecule type" value="Genomic_DNA"/>
</dbReference>
<keyword evidence="2" id="KW-1185">Reference proteome</keyword>
<organism evidence="1 2">
    <name type="scientific">Melipona quadrifasciata</name>
    <dbReference type="NCBI Taxonomy" id="166423"/>
    <lineage>
        <taxon>Eukaryota</taxon>
        <taxon>Metazoa</taxon>
        <taxon>Ecdysozoa</taxon>
        <taxon>Arthropoda</taxon>
        <taxon>Hexapoda</taxon>
        <taxon>Insecta</taxon>
        <taxon>Pterygota</taxon>
        <taxon>Neoptera</taxon>
        <taxon>Endopterygota</taxon>
        <taxon>Hymenoptera</taxon>
        <taxon>Apocrita</taxon>
        <taxon>Aculeata</taxon>
        <taxon>Apoidea</taxon>
        <taxon>Anthophila</taxon>
        <taxon>Apidae</taxon>
        <taxon>Melipona</taxon>
    </lineage>
</organism>
<proteinExistence type="predicted"/>
<gene>
    <name evidence="1" type="ORF">WN51_00354</name>
</gene>
<sequence>MAPPPPRQWFDLILRVIVAHNPHQSPHPIIPPPPPQTNPVGFTQVENVYPFSFIGSVGICACVDERSIPNFRKLSLSTMHGGSQIYAITTRENIIGVGDETMHSTQQ</sequence>